<dbReference type="InterPro" id="IPR000014">
    <property type="entry name" value="PAS"/>
</dbReference>
<keyword evidence="3" id="KW-1185">Reference proteome</keyword>
<gene>
    <name evidence="2" type="ORF">INP51_15795</name>
</gene>
<feature type="domain" description="PAS" evidence="1">
    <location>
        <begin position="1"/>
        <end position="60"/>
    </location>
</feature>
<dbReference type="GO" id="GO:0006355">
    <property type="term" value="P:regulation of DNA-templated transcription"/>
    <property type="evidence" value="ECO:0007669"/>
    <property type="project" value="InterPro"/>
</dbReference>
<protein>
    <submittedName>
        <fullName evidence="2">PAS domain-containing protein</fullName>
    </submittedName>
</protein>
<dbReference type="SUPFAM" id="SSF55785">
    <property type="entry name" value="PYP-like sensor domain (PAS domain)"/>
    <property type="match status" value="1"/>
</dbReference>
<dbReference type="Gene3D" id="3.30.450.20">
    <property type="entry name" value="PAS domain"/>
    <property type="match status" value="1"/>
</dbReference>
<dbReference type="KEGG" id="bliq:INP51_15795"/>
<evidence type="ECO:0000259" key="1">
    <source>
        <dbReference type="PROSITE" id="PS50112"/>
    </source>
</evidence>
<dbReference type="NCBIfam" id="TIGR00229">
    <property type="entry name" value="sensory_box"/>
    <property type="match status" value="1"/>
</dbReference>
<organism evidence="2 3">
    <name type="scientific">Blautia liquoris</name>
    <dbReference type="NCBI Taxonomy" id="2779518"/>
    <lineage>
        <taxon>Bacteria</taxon>
        <taxon>Bacillati</taxon>
        <taxon>Bacillota</taxon>
        <taxon>Clostridia</taxon>
        <taxon>Lachnospirales</taxon>
        <taxon>Lachnospiraceae</taxon>
        <taxon>Blautia</taxon>
    </lineage>
</organism>
<proteinExistence type="predicted"/>
<dbReference type="InterPro" id="IPR035965">
    <property type="entry name" value="PAS-like_dom_sf"/>
</dbReference>
<dbReference type="Proteomes" id="UP000593601">
    <property type="component" value="Chromosome"/>
</dbReference>
<reference evidence="2 3" key="1">
    <citation type="submission" date="2020-10" db="EMBL/GenBank/DDBJ databases">
        <title>Blautia liquoris sp.nov., isolated from the mud in a fermentation cellar used for the production of Chinese strong-flavoured liquor.</title>
        <authorList>
            <person name="Lu L."/>
        </authorList>
    </citation>
    <scope>NUCLEOTIDE SEQUENCE [LARGE SCALE GENOMIC DNA]</scope>
    <source>
        <strain evidence="2 3">LZLJ-3</strain>
    </source>
</reference>
<dbReference type="PROSITE" id="PS50112">
    <property type="entry name" value="PAS"/>
    <property type="match status" value="1"/>
</dbReference>
<dbReference type="InterPro" id="IPR013767">
    <property type="entry name" value="PAS_fold"/>
</dbReference>
<evidence type="ECO:0000313" key="3">
    <source>
        <dbReference type="Proteomes" id="UP000593601"/>
    </source>
</evidence>
<sequence length="134" mass="15108">METVLDTSINGIIKINRNGIITNVNKKFEMLINETGDSLISKKLTEVVTEIDEDIVNEILSGTRDIYPASVRMKRITMIATIVPVLNETEVRGAILSCYRFKKQAESVDSRSTVSTIPSPLKRFFNCTLRQNIE</sequence>
<dbReference type="AlphaFoldDB" id="A0A7M2RGA3"/>
<dbReference type="RefSeq" id="WP_193735693.1">
    <property type="nucleotide sequence ID" value="NZ_CP063304.1"/>
</dbReference>
<dbReference type="EMBL" id="CP063304">
    <property type="protein sequence ID" value="QOV19373.1"/>
    <property type="molecule type" value="Genomic_DNA"/>
</dbReference>
<dbReference type="Pfam" id="PF00989">
    <property type="entry name" value="PAS"/>
    <property type="match status" value="1"/>
</dbReference>
<accession>A0A7M2RGA3</accession>
<name>A0A7M2RGA3_9FIRM</name>
<evidence type="ECO:0000313" key="2">
    <source>
        <dbReference type="EMBL" id="QOV19373.1"/>
    </source>
</evidence>